<sequence length="91" mass="10442">MTKLDIQLPRAKLFTHGGSQAVRLPKAFRFEGTEVTIRSEGDRVILEPVRRRPKPTPEDMAAFWARLDGLTDEPFPEREPQSPLRDVDLDE</sequence>
<dbReference type="PANTHER" id="PTHR37550:SF1">
    <property type="entry name" value="SSL1300 PROTEIN"/>
    <property type="match status" value="1"/>
</dbReference>
<protein>
    <submittedName>
        <fullName evidence="5">Antitoxin VapB</fullName>
    </submittedName>
</protein>
<dbReference type="Pfam" id="PF04014">
    <property type="entry name" value="MazE_antitoxin"/>
    <property type="match status" value="1"/>
</dbReference>
<feature type="region of interest" description="Disordered" evidence="3">
    <location>
        <begin position="69"/>
        <end position="91"/>
    </location>
</feature>
<dbReference type="PANTHER" id="PTHR37550">
    <property type="entry name" value="ANTITOXIN VAPB1"/>
    <property type="match status" value="1"/>
</dbReference>
<reference evidence="5 6" key="1">
    <citation type="submission" date="2023-07" db="EMBL/GenBank/DDBJ databases">
        <title>Sorghum-associated microbial communities from plants grown in Nebraska, USA.</title>
        <authorList>
            <person name="Schachtman D."/>
        </authorList>
    </citation>
    <scope>NUCLEOTIDE SEQUENCE [LARGE SCALE GENOMIC DNA]</scope>
    <source>
        <strain evidence="5 6">DS2154</strain>
    </source>
</reference>
<organism evidence="5 6">
    <name type="scientific">Caulobacter rhizosphaerae</name>
    <dbReference type="NCBI Taxonomy" id="2010972"/>
    <lineage>
        <taxon>Bacteria</taxon>
        <taxon>Pseudomonadati</taxon>
        <taxon>Pseudomonadota</taxon>
        <taxon>Alphaproteobacteria</taxon>
        <taxon>Caulobacterales</taxon>
        <taxon>Caulobacteraceae</taxon>
        <taxon>Caulobacter</taxon>
    </lineage>
</organism>
<evidence type="ECO:0000259" key="4">
    <source>
        <dbReference type="PROSITE" id="PS51740"/>
    </source>
</evidence>
<comment type="caution">
    <text evidence="5">The sequence shown here is derived from an EMBL/GenBank/DDBJ whole genome shotgun (WGS) entry which is preliminary data.</text>
</comment>
<gene>
    <name evidence="5" type="ORF">J2800_001432</name>
</gene>
<dbReference type="Gene3D" id="2.10.260.10">
    <property type="match status" value="1"/>
</dbReference>
<dbReference type="EMBL" id="JAVDRL010000004">
    <property type="protein sequence ID" value="MDR6530693.1"/>
    <property type="molecule type" value="Genomic_DNA"/>
</dbReference>
<dbReference type="Proteomes" id="UP001262754">
    <property type="component" value="Unassembled WGS sequence"/>
</dbReference>
<dbReference type="RefSeq" id="WP_056757192.1">
    <property type="nucleotide sequence ID" value="NZ_JAVDRL010000004.1"/>
</dbReference>
<evidence type="ECO:0000313" key="6">
    <source>
        <dbReference type="Proteomes" id="UP001262754"/>
    </source>
</evidence>
<evidence type="ECO:0000313" key="5">
    <source>
        <dbReference type="EMBL" id="MDR6530693.1"/>
    </source>
</evidence>
<comment type="similarity">
    <text evidence="1">Belongs to the VapB family.</text>
</comment>
<dbReference type="InterPro" id="IPR007159">
    <property type="entry name" value="SpoVT-AbrB_dom"/>
</dbReference>
<keyword evidence="2" id="KW-0238">DNA-binding</keyword>
<dbReference type="InterPro" id="IPR037914">
    <property type="entry name" value="SpoVT-AbrB_sf"/>
</dbReference>
<evidence type="ECO:0000256" key="1">
    <source>
        <dbReference type="ARBA" id="ARBA00007924"/>
    </source>
</evidence>
<dbReference type="PROSITE" id="PS51740">
    <property type="entry name" value="SPOVT_ABRB"/>
    <property type="match status" value="1"/>
</dbReference>
<feature type="domain" description="SpoVT-AbrB" evidence="4">
    <location>
        <begin position="11"/>
        <end position="51"/>
    </location>
</feature>
<dbReference type="SUPFAM" id="SSF89447">
    <property type="entry name" value="AbrB/MazE/MraZ-like"/>
    <property type="match status" value="1"/>
</dbReference>
<dbReference type="SMART" id="SM00966">
    <property type="entry name" value="SpoVT_AbrB"/>
    <property type="match status" value="1"/>
</dbReference>
<accession>A0ABU1MX00</accession>
<proteinExistence type="inferred from homology"/>
<dbReference type="InterPro" id="IPR051734">
    <property type="entry name" value="VapB_TA_antitoxins"/>
</dbReference>
<evidence type="ECO:0000256" key="2">
    <source>
        <dbReference type="PROSITE-ProRule" id="PRU01076"/>
    </source>
</evidence>
<evidence type="ECO:0000256" key="3">
    <source>
        <dbReference type="SAM" id="MobiDB-lite"/>
    </source>
</evidence>
<keyword evidence="6" id="KW-1185">Reference proteome</keyword>
<name>A0ABU1MX00_9CAUL</name>